<dbReference type="AlphaFoldDB" id="A0A9W8M021"/>
<dbReference type="Proteomes" id="UP001139887">
    <property type="component" value="Unassembled WGS sequence"/>
</dbReference>
<organism evidence="1 2">
    <name type="scientific">Coemansia brasiliensis</name>
    <dbReference type="NCBI Taxonomy" id="2650707"/>
    <lineage>
        <taxon>Eukaryota</taxon>
        <taxon>Fungi</taxon>
        <taxon>Fungi incertae sedis</taxon>
        <taxon>Zoopagomycota</taxon>
        <taxon>Kickxellomycotina</taxon>
        <taxon>Kickxellomycetes</taxon>
        <taxon>Kickxellales</taxon>
        <taxon>Kickxellaceae</taxon>
        <taxon>Coemansia</taxon>
    </lineage>
</organism>
<accession>A0A9W8M021</accession>
<reference evidence="1" key="1">
    <citation type="submission" date="2022-07" db="EMBL/GenBank/DDBJ databases">
        <title>Phylogenomic reconstructions and comparative analyses of Kickxellomycotina fungi.</title>
        <authorList>
            <person name="Reynolds N.K."/>
            <person name="Stajich J.E."/>
            <person name="Barry K."/>
            <person name="Grigoriev I.V."/>
            <person name="Crous P."/>
            <person name="Smith M.E."/>
        </authorList>
    </citation>
    <scope>NUCLEOTIDE SEQUENCE</scope>
    <source>
        <strain evidence="1">NRRL 1566</strain>
    </source>
</reference>
<dbReference type="EMBL" id="JANBUW010000050">
    <property type="protein sequence ID" value="KAJ2849953.1"/>
    <property type="molecule type" value="Genomic_DNA"/>
</dbReference>
<keyword evidence="2" id="KW-1185">Reference proteome</keyword>
<dbReference type="Gene3D" id="3.30.70.80">
    <property type="entry name" value="Peptidase S8 propeptide/proteinase inhibitor I9"/>
    <property type="match status" value="1"/>
</dbReference>
<dbReference type="SUPFAM" id="SSF54897">
    <property type="entry name" value="Protease propeptides/inhibitors"/>
    <property type="match status" value="1"/>
</dbReference>
<dbReference type="OrthoDB" id="5518345at2759"/>
<evidence type="ECO:0000313" key="1">
    <source>
        <dbReference type="EMBL" id="KAJ2849953.1"/>
    </source>
</evidence>
<name>A0A9W8M021_9FUNG</name>
<protein>
    <submittedName>
        <fullName evidence="1">Uncharacterized protein</fullName>
    </submittedName>
</protein>
<evidence type="ECO:0000313" key="2">
    <source>
        <dbReference type="Proteomes" id="UP001139887"/>
    </source>
</evidence>
<dbReference type="InterPro" id="IPR037045">
    <property type="entry name" value="S8pro/Inhibitor_I9_sf"/>
</dbReference>
<comment type="caution">
    <text evidence="1">The sequence shown here is derived from an EMBL/GenBank/DDBJ whole genome shotgun (WGS) entry which is preliminary data.</text>
</comment>
<sequence>MSAETTNMQKLTILLDDSITNDEKNDIKKKISSQKGKITGEPEIINALFVEMPKNSAGFAGLKALHGKIKDVEVDGNVSTQ</sequence>
<gene>
    <name evidence="1" type="ORF">IWW36_002262</name>
</gene>
<proteinExistence type="predicted"/>